<dbReference type="FunFam" id="3.30.160.60:FF:000671">
    <property type="entry name" value="Zinc finger protein 26"/>
    <property type="match status" value="1"/>
</dbReference>
<evidence type="ECO:0000256" key="5">
    <source>
        <dbReference type="PROSITE-ProRule" id="PRU00042"/>
    </source>
</evidence>
<keyword evidence="9" id="KW-1185">Reference proteome</keyword>
<reference evidence="8 9" key="1">
    <citation type="submission" date="2016-07" db="EMBL/GenBank/DDBJ databases">
        <title>Draft genome of the white-rot fungus Obba rivulosa 3A-2.</title>
        <authorList>
            <consortium name="DOE Joint Genome Institute"/>
            <person name="Miettinen O."/>
            <person name="Riley R."/>
            <person name="Acob R."/>
            <person name="Barry K."/>
            <person name="Cullen D."/>
            <person name="De Vries R."/>
            <person name="Hainaut M."/>
            <person name="Hatakka A."/>
            <person name="Henrissat B."/>
            <person name="Hilden K."/>
            <person name="Kuo R."/>
            <person name="Labutti K."/>
            <person name="Lipzen A."/>
            <person name="Makela M.R."/>
            <person name="Sandor L."/>
            <person name="Spatafora J.W."/>
            <person name="Grigoriev I.V."/>
            <person name="Hibbett D.S."/>
        </authorList>
    </citation>
    <scope>NUCLEOTIDE SEQUENCE [LARGE SCALE GENOMIC DNA]</scope>
    <source>
        <strain evidence="8 9">3A-2</strain>
    </source>
</reference>
<protein>
    <recommendedName>
        <fullName evidence="7">C2H2-type domain-containing protein</fullName>
    </recommendedName>
</protein>
<evidence type="ECO:0000259" key="7">
    <source>
        <dbReference type="PROSITE" id="PS50157"/>
    </source>
</evidence>
<accession>A0A8E2DPU2</accession>
<sequence>MVDEREKVTLPSINEMFPEHLLAGLPPKEHRETRIQSSYTEYTPSALASHQLSARYSPTFQERRHDPDTIMYDGTPPPSDRMTIEAATSYSRSSAAYTSRNSNQLRYSVSPRINHANQVAASNPLHFSRPQPLTARLENIASRSDVSVATRVPNMSNMSYTEASIADPPLNAITKARPAFRVQLPLPPRVPGTRPSDASNRSMSADQYDDRPSVPPSYSANVYLSTPASNTDVHALQRVESGEQAENPSDEKRHRCPHCSKRFNRPSSLNIHVNTHTGAKPFMCRFPGCNRQFNVNSNMRRHYRNHLTARRRDVVARFLQPASPAASSPPPAVHPLDVATTRGAAAPLHNSFPNSLGPRSPSSGQPGVLPPASFSPSDASPGSSSETLRGSTDMSERGSPVSPMGACRLRSQSGRSPHYRAELYEPGSVGDPGAARGRSDSQSCSVPGCGCSRISPTLRPAFPESMPTATHGSARPGS</sequence>
<dbReference type="GO" id="GO:0000978">
    <property type="term" value="F:RNA polymerase II cis-regulatory region sequence-specific DNA binding"/>
    <property type="evidence" value="ECO:0007669"/>
    <property type="project" value="TreeGrafter"/>
</dbReference>
<dbReference type="SMART" id="SM00355">
    <property type="entry name" value="ZnF_C2H2"/>
    <property type="match status" value="2"/>
</dbReference>
<dbReference type="PROSITE" id="PS00028">
    <property type="entry name" value="ZINC_FINGER_C2H2_1"/>
    <property type="match status" value="2"/>
</dbReference>
<dbReference type="PANTHER" id="PTHR14003:SF19">
    <property type="entry name" value="YY2 TRANSCRIPTION FACTOR"/>
    <property type="match status" value="1"/>
</dbReference>
<dbReference type="PROSITE" id="PS50157">
    <property type="entry name" value="ZINC_FINGER_C2H2_2"/>
    <property type="match status" value="2"/>
</dbReference>
<gene>
    <name evidence="8" type="ORF">OBBRIDRAFT_823982</name>
</gene>
<keyword evidence="2" id="KW-0677">Repeat</keyword>
<dbReference type="OrthoDB" id="6077919at2759"/>
<keyword evidence="3 5" id="KW-0863">Zinc-finger</keyword>
<organism evidence="8 9">
    <name type="scientific">Obba rivulosa</name>
    <dbReference type="NCBI Taxonomy" id="1052685"/>
    <lineage>
        <taxon>Eukaryota</taxon>
        <taxon>Fungi</taxon>
        <taxon>Dikarya</taxon>
        <taxon>Basidiomycota</taxon>
        <taxon>Agaricomycotina</taxon>
        <taxon>Agaricomycetes</taxon>
        <taxon>Polyporales</taxon>
        <taxon>Gelatoporiaceae</taxon>
        <taxon>Obba</taxon>
    </lineage>
</organism>
<dbReference type="InterPro" id="IPR036236">
    <property type="entry name" value="Znf_C2H2_sf"/>
</dbReference>
<feature type="compositionally biased region" description="Polar residues" evidence="6">
    <location>
        <begin position="196"/>
        <end position="205"/>
    </location>
</feature>
<evidence type="ECO:0000313" key="8">
    <source>
        <dbReference type="EMBL" id="OCH93540.1"/>
    </source>
</evidence>
<dbReference type="EMBL" id="KV722353">
    <property type="protein sequence ID" value="OCH93540.1"/>
    <property type="molecule type" value="Genomic_DNA"/>
</dbReference>
<name>A0A8E2DPU2_9APHY</name>
<keyword evidence="4" id="KW-0862">Zinc</keyword>
<feature type="region of interest" description="Disordered" evidence="6">
    <location>
        <begin position="346"/>
        <end position="478"/>
    </location>
</feature>
<dbReference type="GO" id="GO:0000785">
    <property type="term" value="C:chromatin"/>
    <property type="evidence" value="ECO:0007669"/>
    <property type="project" value="TreeGrafter"/>
</dbReference>
<feature type="domain" description="C2H2-type" evidence="7">
    <location>
        <begin position="254"/>
        <end position="281"/>
    </location>
</feature>
<keyword evidence="1" id="KW-0479">Metal-binding</keyword>
<dbReference type="GO" id="GO:0000981">
    <property type="term" value="F:DNA-binding transcription factor activity, RNA polymerase II-specific"/>
    <property type="evidence" value="ECO:0007669"/>
    <property type="project" value="TreeGrafter"/>
</dbReference>
<evidence type="ECO:0000256" key="2">
    <source>
        <dbReference type="ARBA" id="ARBA00022737"/>
    </source>
</evidence>
<dbReference type="SUPFAM" id="SSF57667">
    <property type="entry name" value="beta-beta-alpha zinc fingers"/>
    <property type="match status" value="1"/>
</dbReference>
<evidence type="ECO:0000256" key="6">
    <source>
        <dbReference type="SAM" id="MobiDB-lite"/>
    </source>
</evidence>
<dbReference type="GO" id="GO:0008270">
    <property type="term" value="F:zinc ion binding"/>
    <property type="evidence" value="ECO:0007669"/>
    <property type="project" value="UniProtKB-KW"/>
</dbReference>
<dbReference type="GO" id="GO:0005667">
    <property type="term" value="C:transcription regulator complex"/>
    <property type="evidence" value="ECO:0007669"/>
    <property type="project" value="TreeGrafter"/>
</dbReference>
<proteinExistence type="predicted"/>
<evidence type="ECO:0000256" key="4">
    <source>
        <dbReference type="ARBA" id="ARBA00022833"/>
    </source>
</evidence>
<dbReference type="GO" id="GO:0031519">
    <property type="term" value="C:PcG protein complex"/>
    <property type="evidence" value="ECO:0007669"/>
    <property type="project" value="TreeGrafter"/>
</dbReference>
<evidence type="ECO:0000256" key="3">
    <source>
        <dbReference type="ARBA" id="ARBA00022771"/>
    </source>
</evidence>
<evidence type="ECO:0000256" key="1">
    <source>
        <dbReference type="ARBA" id="ARBA00022723"/>
    </source>
</evidence>
<dbReference type="Proteomes" id="UP000250043">
    <property type="component" value="Unassembled WGS sequence"/>
</dbReference>
<dbReference type="AlphaFoldDB" id="A0A8E2DPU2"/>
<dbReference type="PANTHER" id="PTHR14003">
    <property type="entry name" value="TRANSCRIPTIONAL REPRESSOR PROTEIN YY"/>
    <property type="match status" value="1"/>
</dbReference>
<evidence type="ECO:0000313" key="9">
    <source>
        <dbReference type="Proteomes" id="UP000250043"/>
    </source>
</evidence>
<feature type="domain" description="C2H2-type" evidence="7">
    <location>
        <begin position="282"/>
        <end position="311"/>
    </location>
</feature>
<dbReference type="Pfam" id="PF00096">
    <property type="entry name" value="zf-C2H2"/>
    <property type="match status" value="1"/>
</dbReference>
<dbReference type="InterPro" id="IPR013087">
    <property type="entry name" value="Znf_C2H2_type"/>
</dbReference>
<feature type="region of interest" description="Disordered" evidence="6">
    <location>
        <begin position="182"/>
        <end position="224"/>
    </location>
</feature>
<dbReference type="Gene3D" id="3.30.160.60">
    <property type="entry name" value="Classic Zinc Finger"/>
    <property type="match status" value="2"/>
</dbReference>
<feature type="compositionally biased region" description="Low complexity" evidence="6">
    <location>
        <begin position="370"/>
        <end position="385"/>
    </location>
</feature>